<evidence type="ECO:0000313" key="5">
    <source>
        <dbReference type="Proteomes" id="UP000014680"/>
    </source>
</evidence>
<dbReference type="OrthoDB" id="78437at2759"/>
<dbReference type="OMA" id="MAANANK"/>
<feature type="region of interest" description="Disordered" evidence="2">
    <location>
        <begin position="226"/>
        <end position="264"/>
    </location>
</feature>
<dbReference type="AlphaFoldDB" id="A0A0A1TWL2"/>
<dbReference type="InterPro" id="IPR000504">
    <property type="entry name" value="RRM_dom"/>
</dbReference>
<dbReference type="Gene3D" id="3.30.70.330">
    <property type="match status" value="2"/>
</dbReference>
<dbReference type="InterPro" id="IPR035979">
    <property type="entry name" value="RBD_domain_sf"/>
</dbReference>
<dbReference type="Proteomes" id="UP000014680">
    <property type="component" value="Unassembled WGS sequence"/>
</dbReference>
<dbReference type="PROSITE" id="PS50102">
    <property type="entry name" value="RRM"/>
    <property type="match status" value="2"/>
</dbReference>
<evidence type="ECO:0000313" key="4">
    <source>
        <dbReference type="EMBL" id="ELP85594.1"/>
    </source>
</evidence>
<dbReference type="KEGG" id="eiv:EIN_408630"/>
<feature type="domain" description="RRM" evidence="3">
    <location>
        <begin position="100"/>
        <end position="181"/>
    </location>
</feature>
<keyword evidence="1" id="KW-0694">RNA-binding</keyword>
<protein>
    <submittedName>
        <fullName evidence="4">RNA-binding protein, putative</fullName>
    </submittedName>
</protein>
<dbReference type="VEuPathDB" id="AmoebaDB:EIN_408630"/>
<dbReference type="InterPro" id="IPR012677">
    <property type="entry name" value="Nucleotide-bd_a/b_plait_sf"/>
</dbReference>
<dbReference type="CDD" id="cd00590">
    <property type="entry name" value="RRM_SF"/>
    <property type="match status" value="1"/>
</dbReference>
<feature type="region of interest" description="Disordered" evidence="2">
    <location>
        <begin position="1"/>
        <end position="30"/>
    </location>
</feature>
<keyword evidence="5" id="KW-1185">Reference proteome</keyword>
<organism evidence="4 5">
    <name type="scientific">Entamoeba invadens IP1</name>
    <dbReference type="NCBI Taxonomy" id="370355"/>
    <lineage>
        <taxon>Eukaryota</taxon>
        <taxon>Amoebozoa</taxon>
        <taxon>Evosea</taxon>
        <taxon>Archamoebae</taxon>
        <taxon>Mastigamoebida</taxon>
        <taxon>Entamoebidae</taxon>
        <taxon>Entamoeba</taxon>
    </lineage>
</organism>
<feature type="region of interest" description="Disordered" evidence="2">
    <location>
        <begin position="68"/>
        <end position="89"/>
    </location>
</feature>
<evidence type="ECO:0000259" key="3">
    <source>
        <dbReference type="PROSITE" id="PS50102"/>
    </source>
</evidence>
<feature type="compositionally biased region" description="Polar residues" evidence="2">
    <location>
        <begin position="7"/>
        <end position="21"/>
    </location>
</feature>
<sequence length="375" mass="42947">MTDLNEDQQFQDLDSFLNSPKSSKKDVVVEQADQKPATLILNKDLMEKPLERVLGSSVPEAVKSIEGLSYVPPPPSHQEAPKLEPKHTDITTDTSIGTGLVIYIGQLKPETNEETLRQFFEPFGKVVSVDIMHRPGTGECKGFAFLKFSSLEDGNRAICEMNEKEIKELSATKVIVKVSANQTVRRERRPFFQTQPTLQQQPFPTQYPPQMYKPYQMQQMPQQMLSPQNVGQPQMNPQMAQPMSQQQVPPKMYNPTSQPQPQQTQVQQQEYMQQGQYPMQYWPYMYMQGNQGKQKATLYIAHLPQNCTELTIYRNFARFGAIESANCLFEPNTTVCRGIAFVTYFDSQDAVRALQQMNNKMIDGQIIKVRFKNQK</sequence>
<dbReference type="SUPFAM" id="SSF54928">
    <property type="entry name" value="RNA-binding domain, RBD"/>
    <property type="match status" value="2"/>
</dbReference>
<reference evidence="4 5" key="1">
    <citation type="submission" date="2012-10" db="EMBL/GenBank/DDBJ databases">
        <authorList>
            <person name="Zafar N."/>
            <person name="Inman J."/>
            <person name="Hall N."/>
            <person name="Lorenzi H."/>
            <person name="Caler E."/>
        </authorList>
    </citation>
    <scope>NUCLEOTIDE SEQUENCE [LARGE SCALE GENOMIC DNA]</scope>
    <source>
        <strain evidence="4 5">IP1</strain>
    </source>
</reference>
<dbReference type="EMBL" id="KB207048">
    <property type="protein sequence ID" value="ELP85594.1"/>
    <property type="molecule type" value="Genomic_DNA"/>
</dbReference>
<evidence type="ECO:0000256" key="2">
    <source>
        <dbReference type="SAM" id="MobiDB-lite"/>
    </source>
</evidence>
<dbReference type="SMART" id="SM00360">
    <property type="entry name" value="RRM"/>
    <property type="match status" value="2"/>
</dbReference>
<dbReference type="GeneID" id="14884565"/>
<gene>
    <name evidence="4" type="ORF">EIN_408630</name>
</gene>
<evidence type="ECO:0000256" key="1">
    <source>
        <dbReference type="PROSITE-ProRule" id="PRU00176"/>
    </source>
</evidence>
<proteinExistence type="predicted"/>
<feature type="domain" description="RRM" evidence="3">
    <location>
        <begin position="296"/>
        <end position="374"/>
    </location>
</feature>
<dbReference type="InterPro" id="IPR050441">
    <property type="entry name" value="RBM"/>
</dbReference>
<feature type="compositionally biased region" description="Basic and acidic residues" evidence="2">
    <location>
        <begin position="79"/>
        <end position="89"/>
    </location>
</feature>
<feature type="compositionally biased region" description="Low complexity" evidence="2">
    <location>
        <begin position="232"/>
        <end position="250"/>
    </location>
</feature>
<dbReference type="GO" id="GO:0003723">
    <property type="term" value="F:RNA binding"/>
    <property type="evidence" value="ECO:0007669"/>
    <property type="project" value="UniProtKB-UniRule"/>
</dbReference>
<dbReference type="RefSeq" id="XP_004184940.1">
    <property type="nucleotide sequence ID" value="XM_004184892.1"/>
</dbReference>
<accession>A0A0A1TWL2</accession>
<dbReference type="PANTHER" id="PTHR48034">
    <property type="entry name" value="TRANSFORMER-2 SEX-DETERMINING PROTEIN-RELATED"/>
    <property type="match status" value="1"/>
</dbReference>
<dbReference type="Pfam" id="PF00076">
    <property type="entry name" value="RRM_1"/>
    <property type="match status" value="2"/>
</dbReference>
<name>A0A0A1TWL2_ENTIV</name>